<evidence type="ECO:0000256" key="4">
    <source>
        <dbReference type="ARBA" id="ARBA00022692"/>
    </source>
</evidence>
<comment type="caution">
    <text evidence="9">The sequence shown here is derived from an EMBL/GenBank/DDBJ whole genome shotgun (WGS) entry which is preliminary data.</text>
</comment>
<dbReference type="Gene3D" id="1.10.3720.10">
    <property type="entry name" value="MetI-like"/>
    <property type="match status" value="1"/>
</dbReference>
<dbReference type="PROSITE" id="PS50928">
    <property type="entry name" value="ABC_TM1"/>
    <property type="match status" value="1"/>
</dbReference>
<feature type="transmembrane region" description="Helical" evidence="7">
    <location>
        <begin position="12"/>
        <end position="30"/>
    </location>
</feature>
<dbReference type="InterPro" id="IPR045621">
    <property type="entry name" value="BPD_transp_1_N"/>
</dbReference>
<proteinExistence type="inferred from homology"/>
<dbReference type="GO" id="GO:0005886">
    <property type="term" value="C:plasma membrane"/>
    <property type="evidence" value="ECO:0007669"/>
    <property type="project" value="UniProtKB-SubCell"/>
</dbReference>
<name>A0A949N943_9ACTN</name>
<keyword evidence="3" id="KW-1003">Cell membrane</keyword>
<evidence type="ECO:0000313" key="9">
    <source>
        <dbReference type="EMBL" id="MBU7599211.1"/>
    </source>
</evidence>
<dbReference type="InterPro" id="IPR035906">
    <property type="entry name" value="MetI-like_sf"/>
</dbReference>
<keyword evidence="10" id="KW-1185">Reference proteome</keyword>
<evidence type="ECO:0000256" key="7">
    <source>
        <dbReference type="RuleBase" id="RU363032"/>
    </source>
</evidence>
<dbReference type="RefSeq" id="WP_211039385.1">
    <property type="nucleotide sequence ID" value="NZ_JAELVF020000001.1"/>
</dbReference>
<protein>
    <submittedName>
        <fullName evidence="9">ABC transporter permease</fullName>
    </submittedName>
</protein>
<gene>
    <name evidence="9" type="ORF">JGS22_016730</name>
</gene>
<feature type="transmembrane region" description="Helical" evidence="7">
    <location>
        <begin position="292"/>
        <end position="318"/>
    </location>
</feature>
<feature type="transmembrane region" description="Helical" evidence="7">
    <location>
        <begin position="247"/>
        <end position="272"/>
    </location>
</feature>
<keyword evidence="4 7" id="KW-0812">Transmembrane</keyword>
<dbReference type="Pfam" id="PF19300">
    <property type="entry name" value="BPD_transp_1_N"/>
    <property type="match status" value="1"/>
</dbReference>
<keyword evidence="2 7" id="KW-0813">Transport</keyword>
<evidence type="ECO:0000256" key="5">
    <source>
        <dbReference type="ARBA" id="ARBA00022989"/>
    </source>
</evidence>
<comment type="similarity">
    <text evidence="7">Belongs to the binding-protein-dependent transport system permease family.</text>
</comment>
<evidence type="ECO:0000256" key="3">
    <source>
        <dbReference type="ARBA" id="ARBA00022475"/>
    </source>
</evidence>
<dbReference type="Proteomes" id="UP000694501">
    <property type="component" value="Unassembled WGS sequence"/>
</dbReference>
<dbReference type="PANTHER" id="PTHR43163:SF9">
    <property type="entry name" value="ABC TRANSPORTER PERMEASE PROTEIN"/>
    <property type="match status" value="1"/>
</dbReference>
<feature type="transmembrane region" description="Helical" evidence="7">
    <location>
        <begin position="110"/>
        <end position="131"/>
    </location>
</feature>
<feature type="transmembrane region" description="Helical" evidence="7">
    <location>
        <begin position="143"/>
        <end position="168"/>
    </location>
</feature>
<dbReference type="CDD" id="cd06261">
    <property type="entry name" value="TM_PBP2"/>
    <property type="match status" value="1"/>
</dbReference>
<feature type="transmembrane region" description="Helical" evidence="7">
    <location>
        <begin position="188"/>
        <end position="208"/>
    </location>
</feature>
<dbReference type="GO" id="GO:0055085">
    <property type="term" value="P:transmembrane transport"/>
    <property type="evidence" value="ECO:0007669"/>
    <property type="project" value="InterPro"/>
</dbReference>
<organism evidence="9 10">
    <name type="scientific">Streptomyces tardus</name>
    <dbReference type="NCBI Taxonomy" id="2780544"/>
    <lineage>
        <taxon>Bacteria</taxon>
        <taxon>Bacillati</taxon>
        <taxon>Actinomycetota</taxon>
        <taxon>Actinomycetes</taxon>
        <taxon>Kitasatosporales</taxon>
        <taxon>Streptomycetaceae</taxon>
        <taxon>Streptomyces</taxon>
    </lineage>
</organism>
<comment type="subcellular location">
    <subcellularLocation>
        <location evidence="1 7">Cell membrane</location>
        <topology evidence="1 7">Multi-pass membrane protein</topology>
    </subcellularLocation>
</comment>
<evidence type="ECO:0000256" key="2">
    <source>
        <dbReference type="ARBA" id="ARBA00022448"/>
    </source>
</evidence>
<evidence type="ECO:0000259" key="8">
    <source>
        <dbReference type="PROSITE" id="PS50928"/>
    </source>
</evidence>
<reference evidence="9" key="1">
    <citation type="submission" date="2021-06" db="EMBL/GenBank/DDBJ databases">
        <title>Sequencing of actinobacteria type strains.</title>
        <authorList>
            <person name="Nguyen G.-S."/>
            <person name="Wentzel A."/>
        </authorList>
    </citation>
    <scope>NUCLEOTIDE SEQUENCE</scope>
    <source>
        <strain evidence="9">P38-E01</strain>
    </source>
</reference>
<dbReference type="InterPro" id="IPR000515">
    <property type="entry name" value="MetI-like"/>
</dbReference>
<feature type="domain" description="ABC transmembrane type-1" evidence="8">
    <location>
        <begin position="106"/>
        <end position="315"/>
    </location>
</feature>
<dbReference type="EMBL" id="JAELVF020000001">
    <property type="protein sequence ID" value="MBU7599211.1"/>
    <property type="molecule type" value="Genomic_DNA"/>
</dbReference>
<evidence type="ECO:0000256" key="1">
    <source>
        <dbReference type="ARBA" id="ARBA00004651"/>
    </source>
</evidence>
<evidence type="ECO:0000313" key="10">
    <source>
        <dbReference type="Proteomes" id="UP000694501"/>
    </source>
</evidence>
<keyword evidence="5 7" id="KW-1133">Transmembrane helix</keyword>
<dbReference type="SUPFAM" id="SSF161098">
    <property type="entry name" value="MetI-like"/>
    <property type="match status" value="1"/>
</dbReference>
<accession>A0A949N943</accession>
<sequence>MIRFLLRRAAGAVVILLIISAVTFFLFYSIPRDPARLACGKTCDPESLAMIRASLGIDKPVPAQFWEYLSGIVTGRDFATGHCPAPCLGYSFRDESPVLQTILDRMPTTASLAVGGTVIFLVVGLTLGVIAARNQGKLIDKGLSSLSLVMSSMQIYLVGPLVLALFVYHLDILPSPRYVELTEDPLGWFRGLLVPWLVMSIIFTAAYTRMSRSTLIEQMQEDHVRTARAKGMSERTVLFRHAWRGSLIPIVTILGVDMGSLFGGAMVTEFTFALPGLGRLAVNSVIQTDLPMLMGVMLFAAAAIILFNVLVDAVYALIDPRIRLT</sequence>
<dbReference type="AlphaFoldDB" id="A0A949N943"/>
<dbReference type="Pfam" id="PF00528">
    <property type="entry name" value="BPD_transp_1"/>
    <property type="match status" value="1"/>
</dbReference>
<evidence type="ECO:0000256" key="6">
    <source>
        <dbReference type="ARBA" id="ARBA00023136"/>
    </source>
</evidence>
<dbReference type="PANTHER" id="PTHR43163">
    <property type="entry name" value="DIPEPTIDE TRANSPORT SYSTEM PERMEASE PROTEIN DPPB-RELATED"/>
    <property type="match status" value="1"/>
</dbReference>
<keyword evidence="6 7" id="KW-0472">Membrane</keyword>